<name>A0A645AI05_9ZZZZ</name>
<dbReference type="InterPro" id="IPR018078">
    <property type="entry name" value="DNA-binding_RecF_CS"/>
</dbReference>
<dbReference type="PROSITE" id="PS00618">
    <property type="entry name" value="RECF_2"/>
    <property type="match status" value="1"/>
</dbReference>
<dbReference type="InterPro" id="IPR042174">
    <property type="entry name" value="RecF_2"/>
</dbReference>
<dbReference type="SUPFAM" id="SSF52540">
    <property type="entry name" value="P-loop containing nucleoside triphosphate hydrolases"/>
    <property type="match status" value="1"/>
</dbReference>
<evidence type="ECO:0000256" key="8">
    <source>
        <dbReference type="ARBA" id="ARBA00023125"/>
    </source>
</evidence>
<feature type="domain" description="RecF/RecN/SMC N-terminal" evidence="9">
    <location>
        <begin position="3"/>
        <end position="341"/>
    </location>
</feature>
<dbReference type="PANTHER" id="PTHR32182">
    <property type="entry name" value="DNA REPLICATION AND REPAIR PROTEIN RECF"/>
    <property type="match status" value="1"/>
</dbReference>
<protein>
    <recommendedName>
        <fullName evidence="3">DNA replication and repair protein RecF</fullName>
    </recommendedName>
</protein>
<dbReference type="Gene3D" id="1.20.1050.90">
    <property type="entry name" value="RecF/RecN/SMC, N-terminal domain"/>
    <property type="match status" value="1"/>
</dbReference>
<comment type="subcellular location">
    <subcellularLocation>
        <location evidence="1">Cytoplasm</location>
    </subcellularLocation>
</comment>
<accession>A0A645AI05</accession>
<evidence type="ECO:0000256" key="1">
    <source>
        <dbReference type="ARBA" id="ARBA00004496"/>
    </source>
</evidence>
<keyword evidence="8" id="KW-0238">DNA-binding</keyword>
<dbReference type="AlphaFoldDB" id="A0A645AI05"/>
<dbReference type="InterPro" id="IPR001238">
    <property type="entry name" value="DNA-binding_RecF"/>
</dbReference>
<gene>
    <name evidence="10" type="primary">recF_45</name>
    <name evidence="10" type="ORF">SDC9_99326</name>
</gene>
<comment type="caution">
    <text evidence="10">The sequence shown here is derived from an EMBL/GenBank/DDBJ whole genome shotgun (WGS) entry which is preliminary data.</text>
</comment>
<evidence type="ECO:0000256" key="5">
    <source>
        <dbReference type="ARBA" id="ARBA00022705"/>
    </source>
</evidence>
<dbReference type="Pfam" id="PF02463">
    <property type="entry name" value="SMC_N"/>
    <property type="match status" value="1"/>
</dbReference>
<keyword evidence="4" id="KW-0963">Cytoplasm</keyword>
<evidence type="ECO:0000313" key="10">
    <source>
        <dbReference type="EMBL" id="MPM52566.1"/>
    </source>
</evidence>
<dbReference type="PANTHER" id="PTHR32182:SF0">
    <property type="entry name" value="DNA REPLICATION AND REPAIR PROTEIN RECF"/>
    <property type="match status" value="1"/>
</dbReference>
<evidence type="ECO:0000256" key="2">
    <source>
        <dbReference type="ARBA" id="ARBA00008016"/>
    </source>
</evidence>
<dbReference type="GO" id="GO:0000731">
    <property type="term" value="P:DNA synthesis involved in DNA repair"/>
    <property type="evidence" value="ECO:0007669"/>
    <property type="project" value="TreeGrafter"/>
</dbReference>
<keyword evidence="5" id="KW-0235">DNA replication</keyword>
<proteinExistence type="inferred from homology"/>
<evidence type="ECO:0000256" key="6">
    <source>
        <dbReference type="ARBA" id="ARBA00022741"/>
    </source>
</evidence>
<evidence type="ECO:0000256" key="7">
    <source>
        <dbReference type="ARBA" id="ARBA00022840"/>
    </source>
</evidence>
<dbReference type="HAMAP" id="MF_00365">
    <property type="entry name" value="RecF"/>
    <property type="match status" value="1"/>
</dbReference>
<dbReference type="GO" id="GO:0006260">
    <property type="term" value="P:DNA replication"/>
    <property type="evidence" value="ECO:0007669"/>
    <property type="project" value="UniProtKB-KW"/>
</dbReference>
<evidence type="ECO:0000256" key="4">
    <source>
        <dbReference type="ARBA" id="ARBA00022490"/>
    </source>
</evidence>
<dbReference type="GO" id="GO:0005524">
    <property type="term" value="F:ATP binding"/>
    <property type="evidence" value="ECO:0007669"/>
    <property type="project" value="UniProtKB-KW"/>
</dbReference>
<dbReference type="GO" id="GO:0006302">
    <property type="term" value="P:double-strand break repair"/>
    <property type="evidence" value="ECO:0007669"/>
    <property type="project" value="TreeGrafter"/>
</dbReference>
<dbReference type="EMBL" id="VSSQ01013920">
    <property type="protein sequence ID" value="MPM52566.1"/>
    <property type="molecule type" value="Genomic_DNA"/>
</dbReference>
<dbReference type="InterPro" id="IPR003395">
    <property type="entry name" value="RecF/RecN/SMC_N"/>
</dbReference>
<reference evidence="10" key="1">
    <citation type="submission" date="2019-08" db="EMBL/GenBank/DDBJ databases">
        <authorList>
            <person name="Kucharzyk K."/>
            <person name="Murdoch R.W."/>
            <person name="Higgins S."/>
            <person name="Loffler F."/>
        </authorList>
    </citation>
    <scope>NUCLEOTIDE SEQUENCE</scope>
</reference>
<comment type="similarity">
    <text evidence="2">Belongs to the RecF family.</text>
</comment>
<dbReference type="NCBIfam" id="TIGR00611">
    <property type="entry name" value="recf"/>
    <property type="match status" value="1"/>
</dbReference>
<organism evidence="10">
    <name type="scientific">bioreactor metagenome</name>
    <dbReference type="NCBI Taxonomy" id="1076179"/>
    <lineage>
        <taxon>unclassified sequences</taxon>
        <taxon>metagenomes</taxon>
        <taxon>ecological metagenomes</taxon>
    </lineage>
</organism>
<keyword evidence="6" id="KW-0547">Nucleotide-binding</keyword>
<dbReference type="GO" id="GO:0005737">
    <property type="term" value="C:cytoplasm"/>
    <property type="evidence" value="ECO:0007669"/>
    <property type="project" value="UniProtKB-SubCell"/>
</dbReference>
<sequence>MKVIRLMLSDWRNFERVEYLPQPGVNVVWGRNAQGKTNLLEAVYIAGRGVSFRQGRDRDIVKNGQPEGRLSLDFVSGGRAQNIAVTFFADGRRKEMLLNGLAVRKASELSGVFCTVLFSPENLSLVRDGPEERRKFLDAAISQLRPKYQAALADYARVLSQRNFLLKKGGGPTMPVWDERLAALGSYIVMMRGSYAAKLKKPAGTHHSDMSGGETLTVDYKWFDEDEAALYDIKKLKELFVRRLNEASARELEAGVSLVGPHRDDLELMIDGAPARIFGSQGQQRSAVLALKLAECEIAEEATGEPPVLLLDDVMSELDAARRAYVRKNIGERQVVITTVSRTRGAVKMEGGRILPCIST</sequence>
<dbReference type="InterPro" id="IPR027417">
    <property type="entry name" value="P-loop_NTPase"/>
</dbReference>
<evidence type="ECO:0000259" key="9">
    <source>
        <dbReference type="Pfam" id="PF02463"/>
    </source>
</evidence>
<keyword evidence="7" id="KW-0067">ATP-binding</keyword>
<dbReference type="GO" id="GO:0003697">
    <property type="term" value="F:single-stranded DNA binding"/>
    <property type="evidence" value="ECO:0007669"/>
    <property type="project" value="InterPro"/>
</dbReference>
<evidence type="ECO:0000256" key="3">
    <source>
        <dbReference type="ARBA" id="ARBA00020170"/>
    </source>
</evidence>
<dbReference type="PROSITE" id="PS00617">
    <property type="entry name" value="RECF_1"/>
    <property type="match status" value="1"/>
</dbReference>
<dbReference type="Gene3D" id="3.40.50.300">
    <property type="entry name" value="P-loop containing nucleotide triphosphate hydrolases"/>
    <property type="match status" value="1"/>
</dbReference>